<dbReference type="Proteomes" id="UP000270046">
    <property type="component" value="Chromosome"/>
</dbReference>
<feature type="transmembrane region" description="Helical" evidence="1">
    <location>
        <begin position="183"/>
        <end position="210"/>
    </location>
</feature>
<dbReference type="AlphaFoldDB" id="A0A494VRZ4"/>
<keyword evidence="1" id="KW-1133">Transmembrane helix</keyword>
<evidence type="ECO:0000313" key="3">
    <source>
        <dbReference type="Proteomes" id="UP000270046"/>
    </source>
</evidence>
<keyword evidence="1" id="KW-0812">Transmembrane</keyword>
<feature type="transmembrane region" description="Helical" evidence="1">
    <location>
        <begin position="113"/>
        <end position="133"/>
    </location>
</feature>
<accession>A0A494VRZ4</accession>
<keyword evidence="3" id="KW-1185">Reference proteome</keyword>
<reference evidence="2 3" key="1">
    <citation type="submission" date="2018-10" db="EMBL/GenBank/DDBJ databases">
        <title>Genome sequencing of Mucilaginibacter sp. HYN0043.</title>
        <authorList>
            <person name="Kim M."/>
            <person name="Yi H."/>
        </authorList>
    </citation>
    <scope>NUCLEOTIDE SEQUENCE [LARGE SCALE GENOMIC DNA]</scope>
    <source>
        <strain evidence="2 3">HYN0043</strain>
    </source>
</reference>
<proteinExistence type="predicted"/>
<dbReference type="RefSeq" id="WP_119406655.1">
    <property type="nucleotide sequence ID" value="NZ_CP032869.1"/>
</dbReference>
<evidence type="ECO:0000256" key="1">
    <source>
        <dbReference type="SAM" id="Phobius"/>
    </source>
</evidence>
<feature type="transmembrane region" description="Helical" evidence="1">
    <location>
        <begin position="88"/>
        <end position="107"/>
    </location>
</feature>
<gene>
    <name evidence="2" type="ORF">HYN43_025190</name>
</gene>
<keyword evidence="1" id="KW-0472">Membrane</keyword>
<dbReference type="EMBL" id="CP032869">
    <property type="protein sequence ID" value="AYL98377.1"/>
    <property type="molecule type" value="Genomic_DNA"/>
</dbReference>
<organism evidence="2 3">
    <name type="scientific">Mucilaginibacter celer</name>
    <dbReference type="NCBI Taxonomy" id="2305508"/>
    <lineage>
        <taxon>Bacteria</taxon>
        <taxon>Pseudomonadati</taxon>
        <taxon>Bacteroidota</taxon>
        <taxon>Sphingobacteriia</taxon>
        <taxon>Sphingobacteriales</taxon>
        <taxon>Sphingobacteriaceae</taxon>
        <taxon>Mucilaginibacter</taxon>
    </lineage>
</organism>
<sequence length="219" mass="26225">MLVYFYYAMDVVAFVCCLITYKWLDKNFKWLLALLSFLVVYDFVNIFDWLNLHNSNAWCNNLEDILLFGFFTRFILSFNKRPKFQKRVYLIAAIIILLSLIDIFWIQGPWTRATAATVVQNMFLIWLICNYYYRLLNDESDEYIELITHPPFLALTGIFFYYLAMTFYYSCFSYMAYRKNYDFYLIAATLLNLTTFALNFLFSFAFICSLRKNKLSSLS</sequence>
<evidence type="ECO:0000313" key="2">
    <source>
        <dbReference type="EMBL" id="AYL98377.1"/>
    </source>
</evidence>
<feature type="transmembrane region" description="Helical" evidence="1">
    <location>
        <begin position="31"/>
        <end position="52"/>
    </location>
</feature>
<name>A0A494VRZ4_9SPHI</name>
<feature type="transmembrane region" description="Helical" evidence="1">
    <location>
        <begin position="6"/>
        <end position="24"/>
    </location>
</feature>
<dbReference type="OrthoDB" id="793304at2"/>
<dbReference type="KEGG" id="muh:HYN43_025190"/>
<protein>
    <submittedName>
        <fullName evidence="2">Uncharacterized protein</fullName>
    </submittedName>
</protein>
<feature type="transmembrane region" description="Helical" evidence="1">
    <location>
        <begin position="153"/>
        <end position="177"/>
    </location>
</feature>